<proteinExistence type="inferred from homology"/>
<dbReference type="InterPro" id="IPR049278">
    <property type="entry name" value="MS_channel_C"/>
</dbReference>
<dbReference type="FunFam" id="2.30.30.60:FF:000001">
    <property type="entry name" value="MscS Mechanosensitive ion channel"/>
    <property type="match status" value="1"/>
</dbReference>
<accession>A0A841AEX3</accession>
<evidence type="ECO:0000259" key="10">
    <source>
        <dbReference type="Pfam" id="PF21088"/>
    </source>
</evidence>
<dbReference type="Pfam" id="PF21082">
    <property type="entry name" value="MS_channel_3rd"/>
    <property type="match status" value="1"/>
</dbReference>
<dbReference type="AlphaFoldDB" id="A0A841AEX3"/>
<dbReference type="Gene3D" id="2.30.30.60">
    <property type="match status" value="1"/>
</dbReference>
<dbReference type="InterPro" id="IPR011014">
    <property type="entry name" value="MscS_channel_TM-2"/>
</dbReference>
<protein>
    <submittedName>
        <fullName evidence="11">Small conductance mechanosensitive channel</fullName>
    </submittedName>
</protein>
<dbReference type="EMBL" id="JACHLZ010000001">
    <property type="protein sequence ID" value="MBB5831875.1"/>
    <property type="molecule type" value="Genomic_DNA"/>
</dbReference>
<dbReference type="Pfam" id="PF21088">
    <property type="entry name" value="MS_channel_1st"/>
    <property type="match status" value="1"/>
</dbReference>
<evidence type="ECO:0000256" key="6">
    <source>
        <dbReference type="ARBA" id="ARBA00023136"/>
    </source>
</evidence>
<gene>
    <name evidence="11" type="ORF">HNR70_001688</name>
</gene>
<evidence type="ECO:0000259" key="9">
    <source>
        <dbReference type="Pfam" id="PF21082"/>
    </source>
</evidence>
<evidence type="ECO:0000256" key="7">
    <source>
        <dbReference type="SAM" id="Phobius"/>
    </source>
</evidence>
<comment type="caution">
    <text evidence="11">The sequence shown here is derived from an EMBL/GenBank/DDBJ whole genome shotgun (WGS) entry which is preliminary data.</text>
</comment>
<dbReference type="PANTHER" id="PTHR30460">
    <property type="entry name" value="MODERATE CONDUCTANCE MECHANOSENSITIVE CHANNEL YBIO"/>
    <property type="match status" value="1"/>
</dbReference>
<dbReference type="InterPro" id="IPR006685">
    <property type="entry name" value="MscS_channel_2nd"/>
</dbReference>
<keyword evidence="5 7" id="KW-1133">Transmembrane helix</keyword>
<dbReference type="Proteomes" id="UP000588158">
    <property type="component" value="Unassembled WGS sequence"/>
</dbReference>
<dbReference type="Gene3D" id="1.10.287.1260">
    <property type="match status" value="1"/>
</dbReference>
<dbReference type="InterPro" id="IPR023408">
    <property type="entry name" value="MscS_beta-dom_sf"/>
</dbReference>
<organism evidence="11 12">
    <name type="scientific">Brachybacterium aquaticum</name>
    <dbReference type="NCBI Taxonomy" id="1432564"/>
    <lineage>
        <taxon>Bacteria</taxon>
        <taxon>Bacillati</taxon>
        <taxon>Actinomycetota</taxon>
        <taxon>Actinomycetes</taxon>
        <taxon>Micrococcales</taxon>
        <taxon>Dermabacteraceae</taxon>
        <taxon>Brachybacterium</taxon>
    </lineage>
</organism>
<dbReference type="GO" id="GO:0008381">
    <property type="term" value="F:mechanosensitive monoatomic ion channel activity"/>
    <property type="evidence" value="ECO:0007669"/>
    <property type="project" value="InterPro"/>
</dbReference>
<keyword evidence="4 7" id="KW-0812">Transmembrane</keyword>
<reference evidence="11 12" key="1">
    <citation type="submission" date="2020-08" db="EMBL/GenBank/DDBJ databases">
        <title>Sequencing the genomes of 1000 actinobacteria strains.</title>
        <authorList>
            <person name="Klenk H.-P."/>
        </authorList>
    </citation>
    <scope>NUCLEOTIDE SEQUENCE [LARGE SCALE GENOMIC DNA]</scope>
    <source>
        <strain evidence="11 12">DSM 28796</strain>
    </source>
</reference>
<name>A0A841AEX3_9MICO</name>
<dbReference type="PANTHER" id="PTHR30460:SF0">
    <property type="entry name" value="MODERATE CONDUCTANCE MECHANOSENSITIVE CHANNEL YBIO"/>
    <property type="match status" value="1"/>
</dbReference>
<dbReference type="Gene3D" id="3.30.70.100">
    <property type="match status" value="1"/>
</dbReference>
<evidence type="ECO:0000256" key="3">
    <source>
        <dbReference type="ARBA" id="ARBA00022475"/>
    </source>
</evidence>
<feature type="domain" description="Mechanosensitive ion channel MscS C-terminal" evidence="9">
    <location>
        <begin position="226"/>
        <end position="313"/>
    </location>
</feature>
<evidence type="ECO:0000256" key="5">
    <source>
        <dbReference type="ARBA" id="ARBA00022989"/>
    </source>
</evidence>
<dbReference type="RefSeq" id="WP_184325278.1">
    <property type="nucleotide sequence ID" value="NZ_JACHLZ010000001.1"/>
</dbReference>
<dbReference type="SUPFAM" id="SSF82861">
    <property type="entry name" value="Mechanosensitive channel protein MscS (YggB), transmembrane region"/>
    <property type="match status" value="1"/>
</dbReference>
<feature type="domain" description="Mechanosensitive ion channel transmembrane helices 2/3" evidence="10">
    <location>
        <begin position="113"/>
        <end position="154"/>
    </location>
</feature>
<evidence type="ECO:0000256" key="4">
    <source>
        <dbReference type="ARBA" id="ARBA00022692"/>
    </source>
</evidence>
<dbReference type="Pfam" id="PF00924">
    <property type="entry name" value="MS_channel_2nd"/>
    <property type="match status" value="1"/>
</dbReference>
<feature type="transmembrane region" description="Helical" evidence="7">
    <location>
        <begin position="110"/>
        <end position="129"/>
    </location>
</feature>
<sequence length="323" mass="34697">MPDDSLDPDSLDPLDLGTLLSGPTTDDALTLADQAVHWLAASGVKIVVILVVATVLSVVAAWLLRRFFRTMVSSGSRLSHVAGSVIKRDPRSQKAAQARREQRAETLSNVARNLSRAVIWAIALMMILSEIGVNIAPVIASLGVVGLAAGIGAQTIIKDVVAGIVMLFEDIIAVGDWVDIEYAEGTVESINLRATQVRGTDGVLWTVRNGEIIRVGNYARGFSNAVVTLDIDAGADDEKVTHVLEQVTAELAADEAWQEPILSPADITGILDVDGTRYQRRVVIQTVPGQQWGVERELRARIRAGFAAADIAFAMPRFVETAK</sequence>
<evidence type="ECO:0000259" key="8">
    <source>
        <dbReference type="Pfam" id="PF00924"/>
    </source>
</evidence>
<keyword evidence="3" id="KW-1003">Cell membrane</keyword>
<dbReference type="SUPFAM" id="SSF50182">
    <property type="entry name" value="Sm-like ribonucleoproteins"/>
    <property type="match status" value="1"/>
</dbReference>
<dbReference type="SUPFAM" id="SSF82689">
    <property type="entry name" value="Mechanosensitive channel protein MscS (YggB), C-terminal domain"/>
    <property type="match status" value="1"/>
</dbReference>
<keyword evidence="12" id="KW-1185">Reference proteome</keyword>
<evidence type="ECO:0000256" key="1">
    <source>
        <dbReference type="ARBA" id="ARBA00004651"/>
    </source>
</evidence>
<evidence type="ECO:0000256" key="2">
    <source>
        <dbReference type="ARBA" id="ARBA00008017"/>
    </source>
</evidence>
<dbReference type="InterPro" id="IPR045276">
    <property type="entry name" value="YbiO_bact"/>
</dbReference>
<keyword evidence="6 7" id="KW-0472">Membrane</keyword>
<comment type="subcellular location">
    <subcellularLocation>
        <location evidence="1">Cell membrane</location>
        <topology evidence="1">Multi-pass membrane protein</topology>
    </subcellularLocation>
</comment>
<dbReference type="GO" id="GO:0005886">
    <property type="term" value="C:plasma membrane"/>
    <property type="evidence" value="ECO:0007669"/>
    <property type="project" value="UniProtKB-SubCell"/>
</dbReference>
<dbReference type="InterPro" id="IPR010920">
    <property type="entry name" value="LSM_dom_sf"/>
</dbReference>
<dbReference type="InterPro" id="IPR011066">
    <property type="entry name" value="MscS_channel_C_sf"/>
</dbReference>
<feature type="transmembrane region" description="Helical" evidence="7">
    <location>
        <begin position="46"/>
        <end position="64"/>
    </location>
</feature>
<evidence type="ECO:0000313" key="12">
    <source>
        <dbReference type="Proteomes" id="UP000588158"/>
    </source>
</evidence>
<feature type="domain" description="Mechanosensitive ion channel MscS" evidence="8">
    <location>
        <begin position="155"/>
        <end position="219"/>
    </location>
</feature>
<comment type="similarity">
    <text evidence="2">Belongs to the MscS (TC 1.A.23) family.</text>
</comment>
<evidence type="ECO:0000313" key="11">
    <source>
        <dbReference type="EMBL" id="MBB5831875.1"/>
    </source>
</evidence>
<dbReference type="InterPro" id="IPR049142">
    <property type="entry name" value="MS_channel_1st"/>
</dbReference>